<keyword evidence="1" id="KW-0812">Transmembrane</keyword>
<dbReference type="Pfam" id="PF20029">
    <property type="entry name" value="DUF6436"/>
    <property type="match status" value="1"/>
</dbReference>
<dbReference type="SUPFAM" id="SSF52833">
    <property type="entry name" value="Thioredoxin-like"/>
    <property type="match status" value="1"/>
</dbReference>
<keyword evidence="1" id="KW-1133">Transmembrane helix</keyword>
<dbReference type="InParanoid" id="A0A7X0MTZ6"/>
<name>A0A7X0MTZ6_9GAMM</name>
<keyword evidence="4" id="KW-1185">Reference proteome</keyword>
<evidence type="ECO:0000256" key="1">
    <source>
        <dbReference type="SAM" id="Phobius"/>
    </source>
</evidence>
<feature type="domain" description="DUF6436" evidence="2">
    <location>
        <begin position="49"/>
        <end position="162"/>
    </location>
</feature>
<accession>A0A7X0MTZ6</accession>
<evidence type="ECO:0000259" key="2">
    <source>
        <dbReference type="Pfam" id="PF20029"/>
    </source>
</evidence>
<proteinExistence type="predicted"/>
<evidence type="ECO:0000313" key="3">
    <source>
        <dbReference type="EMBL" id="MBB6520081.1"/>
    </source>
</evidence>
<sequence>MAKREVLAFALIGVLGSVALLSFWLLEWRWLGRFDNSLAQFDGQNLLAVSNGRITVQQFIDPNCPCNRYVREHQKELQAHYGPQNVRFDFLTPSSLAPVSIPSSPAVAIWSGDGQLAYFGPYSNGIICNAKTSFIEPVLKQLKTGENPQITNTAGVGCFCPWPDAQSRA</sequence>
<dbReference type="InterPro" id="IPR045494">
    <property type="entry name" value="DUF6436"/>
</dbReference>
<dbReference type="EMBL" id="JACHHT010000001">
    <property type="protein sequence ID" value="MBB6520081.1"/>
    <property type="molecule type" value="Genomic_DNA"/>
</dbReference>
<organism evidence="3 4">
    <name type="scientific">Pseudoteredinibacter isoporae</name>
    <dbReference type="NCBI Taxonomy" id="570281"/>
    <lineage>
        <taxon>Bacteria</taxon>
        <taxon>Pseudomonadati</taxon>
        <taxon>Pseudomonadota</taxon>
        <taxon>Gammaproteobacteria</taxon>
        <taxon>Cellvibrionales</taxon>
        <taxon>Cellvibrionaceae</taxon>
        <taxon>Pseudoteredinibacter</taxon>
    </lineage>
</organism>
<evidence type="ECO:0000313" key="4">
    <source>
        <dbReference type="Proteomes" id="UP000528457"/>
    </source>
</evidence>
<dbReference type="InterPro" id="IPR036249">
    <property type="entry name" value="Thioredoxin-like_sf"/>
</dbReference>
<reference evidence="3 4" key="1">
    <citation type="submission" date="2020-08" db="EMBL/GenBank/DDBJ databases">
        <title>Genomic Encyclopedia of Type Strains, Phase IV (KMG-IV): sequencing the most valuable type-strain genomes for metagenomic binning, comparative biology and taxonomic classification.</title>
        <authorList>
            <person name="Goeker M."/>
        </authorList>
    </citation>
    <scope>NUCLEOTIDE SEQUENCE [LARGE SCALE GENOMIC DNA]</scope>
    <source>
        <strain evidence="3 4">DSM 22368</strain>
    </source>
</reference>
<dbReference type="AlphaFoldDB" id="A0A7X0MTZ6"/>
<feature type="transmembrane region" description="Helical" evidence="1">
    <location>
        <begin position="6"/>
        <end position="26"/>
    </location>
</feature>
<gene>
    <name evidence="3" type="ORF">HNR48_000359</name>
</gene>
<dbReference type="RefSeq" id="WP_166852307.1">
    <property type="nucleotide sequence ID" value="NZ_JAAONY010000001.1"/>
</dbReference>
<dbReference type="Proteomes" id="UP000528457">
    <property type="component" value="Unassembled WGS sequence"/>
</dbReference>
<keyword evidence="1" id="KW-0472">Membrane</keyword>
<comment type="caution">
    <text evidence="3">The sequence shown here is derived from an EMBL/GenBank/DDBJ whole genome shotgun (WGS) entry which is preliminary data.</text>
</comment>
<protein>
    <recommendedName>
        <fullName evidence="2">DUF6436 domain-containing protein</fullName>
    </recommendedName>
</protein>